<dbReference type="EMBL" id="QGKW02001660">
    <property type="protein sequence ID" value="KAF2578609.1"/>
    <property type="molecule type" value="Genomic_DNA"/>
</dbReference>
<keyword evidence="3" id="KW-0677">Repeat</keyword>
<dbReference type="AlphaFoldDB" id="A0A8S9JA04"/>
<reference evidence="7" key="1">
    <citation type="submission" date="2019-12" db="EMBL/GenBank/DDBJ databases">
        <title>Genome sequencing and annotation of Brassica cretica.</title>
        <authorList>
            <person name="Studholme D.J."/>
            <person name="Sarris P.F."/>
        </authorList>
    </citation>
    <scope>NUCLEOTIDE SEQUENCE</scope>
    <source>
        <strain evidence="7">PFS-001/15</strain>
        <tissue evidence="7">Leaf</tissue>
    </source>
</reference>
<dbReference type="InterPro" id="IPR000225">
    <property type="entry name" value="Armadillo"/>
</dbReference>
<comment type="similarity">
    <text evidence="1">Belongs to the importin alpha family.</text>
</comment>
<organism evidence="7 8">
    <name type="scientific">Brassica cretica</name>
    <name type="common">Mustard</name>
    <dbReference type="NCBI Taxonomy" id="69181"/>
    <lineage>
        <taxon>Eukaryota</taxon>
        <taxon>Viridiplantae</taxon>
        <taxon>Streptophyta</taxon>
        <taxon>Embryophyta</taxon>
        <taxon>Tracheophyta</taxon>
        <taxon>Spermatophyta</taxon>
        <taxon>Magnoliopsida</taxon>
        <taxon>eudicotyledons</taxon>
        <taxon>Gunneridae</taxon>
        <taxon>Pentapetalae</taxon>
        <taxon>rosids</taxon>
        <taxon>malvids</taxon>
        <taxon>Brassicales</taxon>
        <taxon>Brassicaceae</taxon>
        <taxon>Brassiceae</taxon>
        <taxon>Brassica</taxon>
    </lineage>
</organism>
<dbReference type="Gene3D" id="1.25.10.10">
    <property type="entry name" value="Leucine-rich Repeat Variant"/>
    <property type="match status" value="1"/>
</dbReference>
<evidence type="ECO:0000256" key="5">
    <source>
        <dbReference type="PROSITE-ProRule" id="PRU00259"/>
    </source>
</evidence>
<feature type="compositionally biased region" description="Low complexity" evidence="6">
    <location>
        <begin position="340"/>
        <end position="367"/>
    </location>
</feature>
<keyword evidence="4" id="KW-0653">Protein transport</keyword>
<feature type="repeat" description="ARM" evidence="5">
    <location>
        <begin position="89"/>
        <end position="131"/>
    </location>
</feature>
<dbReference type="SUPFAM" id="SSF48371">
    <property type="entry name" value="ARM repeat"/>
    <property type="match status" value="1"/>
</dbReference>
<keyword evidence="2" id="KW-0813">Transport</keyword>
<evidence type="ECO:0000313" key="8">
    <source>
        <dbReference type="Proteomes" id="UP000712281"/>
    </source>
</evidence>
<proteinExistence type="inferred from homology"/>
<feature type="region of interest" description="Disordered" evidence="6">
    <location>
        <begin position="274"/>
        <end position="388"/>
    </location>
</feature>
<comment type="caution">
    <text evidence="7">The sequence shown here is derived from an EMBL/GenBank/DDBJ whole genome shotgun (WGS) entry which is preliminary data.</text>
</comment>
<accession>A0A8S9JA04</accession>
<evidence type="ECO:0000256" key="4">
    <source>
        <dbReference type="ARBA" id="ARBA00022927"/>
    </source>
</evidence>
<evidence type="ECO:0000256" key="6">
    <source>
        <dbReference type="SAM" id="MobiDB-lite"/>
    </source>
</evidence>
<evidence type="ECO:0008006" key="9">
    <source>
        <dbReference type="Google" id="ProtNLM"/>
    </source>
</evidence>
<feature type="compositionally biased region" description="Low complexity" evidence="6">
    <location>
        <begin position="311"/>
        <end position="327"/>
    </location>
</feature>
<feature type="compositionally biased region" description="Polar residues" evidence="6">
    <location>
        <begin position="274"/>
        <end position="286"/>
    </location>
</feature>
<feature type="region of interest" description="Disordered" evidence="6">
    <location>
        <begin position="403"/>
        <end position="445"/>
    </location>
</feature>
<dbReference type="InterPro" id="IPR011989">
    <property type="entry name" value="ARM-like"/>
</dbReference>
<evidence type="ECO:0000313" key="7">
    <source>
        <dbReference type="EMBL" id="KAF2578609.1"/>
    </source>
</evidence>
<protein>
    <recommendedName>
        <fullName evidence="9">IBB domain-containing protein</fullName>
    </recommendedName>
</protein>
<dbReference type="SMART" id="SM00185">
    <property type="entry name" value="ARM"/>
    <property type="match status" value="5"/>
</dbReference>
<gene>
    <name evidence="7" type="ORF">F2Q68_00002460</name>
</gene>
<dbReference type="InterPro" id="IPR016024">
    <property type="entry name" value="ARM-type_fold"/>
</dbReference>
<dbReference type="PANTHER" id="PTHR23316">
    <property type="entry name" value="IMPORTIN ALPHA"/>
    <property type="match status" value="1"/>
</dbReference>
<name>A0A8S9JA04_BRACR</name>
<evidence type="ECO:0000256" key="2">
    <source>
        <dbReference type="ARBA" id="ARBA00022448"/>
    </source>
</evidence>
<evidence type="ECO:0000256" key="1">
    <source>
        <dbReference type="ARBA" id="ARBA00010394"/>
    </source>
</evidence>
<evidence type="ECO:0000256" key="3">
    <source>
        <dbReference type="ARBA" id="ARBA00022737"/>
    </source>
</evidence>
<dbReference type="GO" id="GO:0015031">
    <property type="term" value="P:protein transport"/>
    <property type="evidence" value="ECO:0007669"/>
    <property type="project" value="UniProtKB-KW"/>
</dbReference>
<sequence length="460" mass="50398">LIENLQGMVAGIWSEDCNLQLETTTLLRKLLSREHYPPINDVIQSGVVPRVVTFLSRAEFPKLQFEAAWTLTNIASGTSENTNVIIESGAIPIFVHLLSSPNEDVREQAVWALGNVAGDSPKCRDFVLSFGAMLPLLSQFNKHAKLSMLRNATWTLSNFCRGKPQPSFEQQTSQALPVLKSLVQSTDEEVLTDTCWTLAHLSDNTNETIQAVIDAGVVPRIIQLLAHTSQAVLVPALRTIGNIVTGDEVQTQIMACSLNGLTVGDSLPVSMLDSPSRSDTFLSPYTNRDDLPLQYSPMSEDSDEARFCEDPTTSTSSSQQPESRPTSPVSPYRYHRPLMSTTSHHSSNSHTLPASMSTTSTTPQSRQRGSDTEGRFPSSPSDICHSSDLRRTALLRSVQMRTHPCGHASSSGTSSVDGGEERMCFKSMEEDNRGEDISYTQVSGGKSKSCKALDMRLCER</sequence>
<dbReference type="Pfam" id="PF00514">
    <property type="entry name" value="Arm"/>
    <property type="match status" value="5"/>
</dbReference>
<feature type="compositionally biased region" description="Basic and acidic residues" evidence="6">
    <location>
        <begin position="419"/>
        <end position="436"/>
    </location>
</feature>
<feature type="repeat" description="ARM" evidence="5">
    <location>
        <begin position="46"/>
        <end position="89"/>
    </location>
</feature>
<dbReference type="PROSITE" id="PS50176">
    <property type="entry name" value="ARM_REPEAT"/>
    <property type="match status" value="2"/>
</dbReference>
<feature type="non-terminal residue" evidence="7">
    <location>
        <position position="1"/>
    </location>
</feature>
<dbReference type="Proteomes" id="UP000712281">
    <property type="component" value="Unassembled WGS sequence"/>
</dbReference>